<keyword evidence="7" id="KW-1185">Reference proteome</keyword>
<proteinExistence type="inferred from homology"/>
<comment type="similarity">
    <text evidence="2">Belongs to the NR2C2AP family.</text>
</comment>
<reference evidence="6" key="3">
    <citation type="submission" date="2025-09" db="UniProtKB">
        <authorList>
            <consortium name="Ensembl"/>
        </authorList>
    </citation>
    <scope>IDENTIFICATION</scope>
</reference>
<comment type="subcellular location">
    <subcellularLocation>
        <location evidence="1">Nucleus</location>
    </subcellularLocation>
</comment>
<name>A0A8C4SVT5_ERPCA</name>
<keyword evidence="4" id="KW-0539">Nucleus</keyword>
<dbReference type="InterPro" id="IPR008979">
    <property type="entry name" value="Galactose-bd-like_sf"/>
</dbReference>
<organism evidence="6 7">
    <name type="scientific">Erpetoichthys calabaricus</name>
    <name type="common">Rope fish</name>
    <name type="synonym">Calamoichthys calabaricus</name>
    <dbReference type="NCBI Taxonomy" id="27687"/>
    <lineage>
        <taxon>Eukaryota</taxon>
        <taxon>Metazoa</taxon>
        <taxon>Chordata</taxon>
        <taxon>Craniata</taxon>
        <taxon>Vertebrata</taxon>
        <taxon>Euteleostomi</taxon>
        <taxon>Actinopterygii</taxon>
        <taxon>Polypteriformes</taxon>
        <taxon>Polypteridae</taxon>
        <taxon>Erpetoichthys</taxon>
    </lineage>
</organism>
<dbReference type="Gene3D" id="2.60.120.260">
    <property type="entry name" value="Galactose-binding domain-like"/>
    <property type="match status" value="1"/>
</dbReference>
<evidence type="ECO:0000313" key="6">
    <source>
        <dbReference type="Ensembl" id="ENSECRP00000022298.1"/>
    </source>
</evidence>
<dbReference type="Pfam" id="PF07738">
    <property type="entry name" value="Sad1_UNC"/>
    <property type="match status" value="1"/>
</dbReference>
<accession>A0A8C4SVT5</accession>
<feature type="domain" description="SUN" evidence="5">
    <location>
        <begin position="52"/>
        <end position="158"/>
    </location>
</feature>
<dbReference type="Proteomes" id="UP000694620">
    <property type="component" value="Chromosome 12"/>
</dbReference>
<reference evidence="6" key="2">
    <citation type="submission" date="2025-08" db="UniProtKB">
        <authorList>
            <consortium name="Ensembl"/>
        </authorList>
    </citation>
    <scope>IDENTIFICATION</scope>
</reference>
<evidence type="ECO:0000256" key="2">
    <source>
        <dbReference type="ARBA" id="ARBA00009556"/>
    </source>
</evidence>
<dbReference type="GO" id="GO:0005634">
    <property type="term" value="C:nucleus"/>
    <property type="evidence" value="ECO:0007669"/>
    <property type="project" value="UniProtKB-SubCell"/>
</dbReference>
<gene>
    <name evidence="6" type="primary">NR2C2AP</name>
    <name evidence="6" type="synonym">nr2c2ap</name>
</gene>
<dbReference type="AlphaFoldDB" id="A0A8C4SVT5"/>
<dbReference type="Ensembl" id="ENSECRT00000022772.1">
    <property type="protein sequence ID" value="ENSECRP00000022298.1"/>
    <property type="gene ID" value="ENSECRG00000015077.1"/>
</dbReference>
<reference evidence="6" key="1">
    <citation type="submission" date="2021-06" db="EMBL/GenBank/DDBJ databases">
        <authorList>
            <consortium name="Wellcome Sanger Institute Data Sharing"/>
        </authorList>
    </citation>
    <scope>NUCLEOTIDE SEQUENCE [LARGE SCALE GENOMIC DNA]</scope>
</reference>
<sequence>MCRYCQQVSSAIFGKDWMLLVSFANLPASLFRVSSVLNRDSKQFGKKHLFDGHEETCWNSDQGAIQWVLLEFPQMVKISEVRLQFQGGFASTDCRLEGCTKNEDMFTKLANFYPEDKNSLQSFPIHGDPLAHKLKIVFENSTDFFGRIIVYKLDVLGEKL</sequence>
<protein>
    <recommendedName>
        <fullName evidence="3">Nuclear receptor 2C2-associated protein</fullName>
    </recommendedName>
</protein>
<dbReference type="SUPFAM" id="SSF49785">
    <property type="entry name" value="Galactose-binding domain-like"/>
    <property type="match status" value="1"/>
</dbReference>
<evidence type="ECO:0000313" key="7">
    <source>
        <dbReference type="Proteomes" id="UP000694620"/>
    </source>
</evidence>
<evidence type="ECO:0000256" key="3">
    <source>
        <dbReference type="ARBA" id="ARBA00019956"/>
    </source>
</evidence>
<evidence type="ECO:0000256" key="1">
    <source>
        <dbReference type="ARBA" id="ARBA00004123"/>
    </source>
</evidence>
<dbReference type="GeneTree" id="ENSGT00390000017748"/>
<dbReference type="FunFam" id="2.60.120.260:FF:000070">
    <property type="entry name" value="Nuclear receptor 2C2-associated protein"/>
    <property type="match status" value="1"/>
</dbReference>
<dbReference type="InterPro" id="IPR012919">
    <property type="entry name" value="SUN_dom"/>
</dbReference>
<evidence type="ECO:0000256" key="4">
    <source>
        <dbReference type="ARBA" id="ARBA00023242"/>
    </source>
</evidence>
<evidence type="ECO:0000259" key="5">
    <source>
        <dbReference type="Pfam" id="PF07738"/>
    </source>
</evidence>